<comment type="caution">
    <text evidence="1">The sequence shown here is derived from an EMBL/GenBank/DDBJ whole genome shotgun (WGS) entry which is preliminary data.</text>
</comment>
<evidence type="ECO:0000313" key="1">
    <source>
        <dbReference type="EMBL" id="EXJ17078.1"/>
    </source>
</evidence>
<protein>
    <recommendedName>
        <fullName evidence="3">DUF2288 domain-containing protein</fullName>
    </recommendedName>
</protein>
<dbReference type="InterPro" id="IPR018741">
    <property type="entry name" value="DUF2288"/>
</dbReference>
<keyword evidence="2" id="KW-1185">Reference proteome</keyword>
<dbReference type="RefSeq" id="WP_052347641.1">
    <property type="nucleotide sequence ID" value="NZ_AONC01000002.1"/>
</dbReference>
<evidence type="ECO:0008006" key="3">
    <source>
        <dbReference type="Google" id="ProtNLM"/>
    </source>
</evidence>
<gene>
    <name evidence="1" type="ORF">D779_0830</name>
</gene>
<reference evidence="1 2" key="1">
    <citation type="submission" date="2012-11" db="EMBL/GenBank/DDBJ databases">
        <title>Genome assembly of Thiorhodococcus sp. AK35.</title>
        <authorList>
            <person name="Nupur N."/>
            <person name="Khatri I."/>
            <person name="Subramanian S."/>
            <person name="Pinnaka A."/>
        </authorList>
    </citation>
    <scope>NUCLEOTIDE SEQUENCE [LARGE SCALE GENOMIC DNA]</scope>
    <source>
        <strain evidence="1 2">AK35</strain>
    </source>
</reference>
<dbReference type="AlphaFoldDB" id="W9VBW1"/>
<dbReference type="Pfam" id="PF10052">
    <property type="entry name" value="DUF2288"/>
    <property type="match status" value="1"/>
</dbReference>
<dbReference type="Proteomes" id="UP000019460">
    <property type="component" value="Unassembled WGS sequence"/>
</dbReference>
<dbReference type="eggNOG" id="COG5626">
    <property type="taxonomic scope" value="Bacteria"/>
</dbReference>
<organism evidence="1 2">
    <name type="scientific">Imhoffiella purpurea</name>
    <dbReference type="NCBI Taxonomy" id="1249627"/>
    <lineage>
        <taxon>Bacteria</taxon>
        <taxon>Pseudomonadati</taxon>
        <taxon>Pseudomonadota</taxon>
        <taxon>Gammaproteobacteria</taxon>
        <taxon>Chromatiales</taxon>
        <taxon>Chromatiaceae</taxon>
        <taxon>Imhoffiella</taxon>
    </lineage>
</organism>
<sequence>MQPIDPQADSQPDMDPLELERVKLNQETARIAWTELQRFFAQGTVIWVSADLDLVEMGQRFTRDDAQGVAAEMERGAIARVGDDQARAWLQADASLWALVVRPWILVQE</sequence>
<dbReference type="EMBL" id="AONC01000002">
    <property type="protein sequence ID" value="EXJ17078.1"/>
    <property type="molecule type" value="Genomic_DNA"/>
</dbReference>
<dbReference type="STRING" id="1249627.D779_0830"/>
<dbReference type="OrthoDB" id="195194at2"/>
<name>W9VBW1_9GAMM</name>
<evidence type="ECO:0000313" key="2">
    <source>
        <dbReference type="Proteomes" id="UP000019460"/>
    </source>
</evidence>
<proteinExistence type="predicted"/>
<accession>W9VBW1</accession>